<dbReference type="Proteomes" id="UP000688947">
    <property type="component" value="Unassembled WGS sequence"/>
</dbReference>
<protein>
    <submittedName>
        <fullName evidence="1">Uncharacterized protein</fullName>
    </submittedName>
</protein>
<name>A0A8T1TVM8_9STRA</name>
<dbReference type="OrthoDB" id="10408835at2759"/>
<evidence type="ECO:0000313" key="2">
    <source>
        <dbReference type="Proteomes" id="UP000688947"/>
    </source>
</evidence>
<accession>A0A8T1TVM8</accession>
<sequence length="165" mass="17784">MASDEEDLVLMHQRIVEMGGRVTDMDVKIDAVAETIPATVTKADKRADDDSVRAYAMMAKMRVDDSGFDGVMLGLYETPEPGEENLTIMSKDEAISAAFELAQASTMLQIMVDAANGRSPDWAVDLDTAKEKVSDAKSTFAAIVEDTYAEQNGDVDGLALPACQI</sequence>
<comment type="caution">
    <text evidence="1">The sequence shown here is derived from an EMBL/GenBank/DDBJ whole genome shotgun (WGS) entry which is preliminary data.</text>
</comment>
<dbReference type="VEuPathDB" id="FungiDB:PC110_g15192"/>
<dbReference type="VEuPathDB" id="FungiDB:PC110_g15195"/>
<gene>
    <name evidence="1" type="ORF">JG687_00015900</name>
</gene>
<evidence type="ECO:0000313" key="1">
    <source>
        <dbReference type="EMBL" id="KAG6947759.1"/>
    </source>
</evidence>
<reference evidence="1" key="1">
    <citation type="submission" date="2021-01" db="EMBL/GenBank/DDBJ databases">
        <title>Phytophthora aleatoria, a newly-described species from Pinus radiata is distinct from Phytophthora cactorum isolates based on comparative genomics.</title>
        <authorList>
            <person name="Mcdougal R."/>
            <person name="Panda P."/>
            <person name="Williams N."/>
            <person name="Studholme D.J."/>
        </authorList>
    </citation>
    <scope>NUCLEOTIDE SEQUENCE</scope>
    <source>
        <strain evidence="1">NZFS 3830</strain>
    </source>
</reference>
<dbReference type="EMBL" id="JAENGZ010001491">
    <property type="protein sequence ID" value="KAG6947759.1"/>
    <property type="molecule type" value="Genomic_DNA"/>
</dbReference>
<proteinExistence type="predicted"/>
<dbReference type="AlphaFoldDB" id="A0A8T1TVM8"/>
<organism evidence="1 2">
    <name type="scientific">Phytophthora cactorum</name>
    <dbReference type="NCBI Taxonomy" id="29920"/>
    <lineage>
        <taxon>Eukaryota</taxon>
        <taxon>Sar</taxon>
        <taxon>Stramenopiles</taxon>
        <taxon>Oomycota</taxon>
        <taxon>Peronosporomycetes</taxon>
        <taxon>Peronosporales</taxon>
        <taxon>Peronosporaceae</taxon>
        <taxon>Phytophthora</taxon>
    </lineage>
</organism>